<reference evidence="11" key="1">
    <citation type="journal article" date="2020" name="BMC Genomics">
        <title>Correction to: Identification and distribution of gene clusters required for synthesis of sphingolipid metabolism inhibitors in diverse species of the filamentous fungus Fusarium.</title>
        <authorList>
            <person name="Kim H.S."/>
            <person name="Lohmar J.M."/>
            <person name="Busman M."/>
            <person name="Brown D.W."/>
            <person name="Naumann T.A."/>
            <person name="Divon H.H."/>
            <person name="Lysoe E."/>
            <person name="Uhlig S."/>
            <person name="Proctor R.H."/>
        </authorList>
    </citation>
    <scope>NUCLEOTIDE SEQUENCE</scope>
    <source>
        <strain evidence="11">NRRL 22465</strain>
    </source>
</reference>
<keyword evidence="7" id="KW-1015">Disulfide bond</keyword>
<organism evidence="11 12">
    <name type="scientific">Fusarium zealandicum</name>
    <dbReference type="NCBI Taxonomy" id="1053134"/>
    <lineage>
        <taxon>Eukaryota</taxon>
        <taxon>Fungi</taxon>
        <taxon>Dikarya</taxon>
        <taxon>Ascomycota</taxon>
        <taxon>Pezizomycotina</taxon>
        <taxon>Sordariomycetes</taxon>
        <taxon>Hypocreomycetidae</taxon>
        <taxon>Hypocreales</taxon>
        <taxon>Nectriaceae</taxon>
        <taxon>Fusarium</taxon>
        <taxon>Fusarium staphyleae species complex</taxon>
    </lineage>
</organism>
<dbReference type="GO" id="GO:0005576">
    <property type="term" value="C:extracellular region"/>
    <property type="evidence" value="ECO:0007669"/>
    <property type="project" value="UniProtKB-SubCell"/>
</dbReference>
<evidence type="ECO:0000256" key="3">
    <source>
        <dbReference type="ARBA" id="ARBA00010031"/>
    </source>
</evidence>
<dbReference type="EMBL" id="JABEYC010000297">
    <property type="protein sequence ID" value="KAF4979434.1"/>
    <property type="molecule type" value="Genomic_DNA"/>
</dbReference>
<comment type="caution">
    <text evidence="11">The sequence shown here is derived from an EMBL/GenBank/DDBJ whole genome shotgun (WGS) entry which is preliminary data.</text>
</comment>
<keyword evidence="5" id="KW-0325">Glycoprotein</keyword>
<dbReference type="AlphaFoldDB" id="A0A8H4UMR3"/>
<keyword evidence="8" id="KW-0449">Lipoprotein</keyword>
<evidence type="ECO:0000313" key="12">
    <source>
        <dbReference type="Proteomes" id="UP000635477"/>
    </source>
</evidence>
<keyword evidence="6 9" id="KW-0732">Signal</keyword>
<protein>
    <recommendedName>
        <fullName evidence="10">CFEM domain-containing protein</fullName>
    </recommendedName>
</protein>
<keyword evidence="4" id="KW-0964">Secreted</keyword>
<comment type="subcellular location">
    <subcellularLocation>
        <location evidence="1">Membrane</location>
        <topology evidence="1">Lipid-anchor</topology>
        <topology evidence="1">GPI-anchor</topology>
    </subcellularLocation>
    <subcellularLocation>
        <location evidence="2">Secreted</location>
    </subcellularLocation>
</comment>
<evidence type="ECO:0000256" key="8">
    <source>
        <dbReference type="ARBA" id="ARBA00023288"/>
    </source>
</evidence>
<proteinExistence type="inferred from homology"/>
<feature type="domain" description="CFEM" evidence="10">
    <location>
        <begin position="25"/>
        <end position="89"/>
    </location>
</feature>
<accession>A0A8H4UMR3</accession>
<evidence type="ECO:0000256" key="2">
    <source>
        <dbReference type="ARBA" id="ARBA00004613"/>
    </source>
</evidence>
<evidence type="ECO:0000256" key="9">
    <source>
        <dbReference type="SAM" id="SignalP"/>
    </source>
</evidence>
<feature type="chain" id="PRO_5034134265" description="CFEM domain-containing protein" evidence="9">
    <location>
        <begin position="20"/>
        <end position="96"/>
    </location>
</feature>
<feature type="signal peptide" evidence="9">
    <location>
        <begin position="1"/>
        <end position="19"/>
    </location>
</feature>
<sequence>MRPLFFLFPLGSYAAIVSLLDLARHLSECTKNCVGTGLKENGCPKVDWKCYCHNLHSISETASACIDRKGCEDLGDLSEVGTLISEACHHLLTVEI</sequence>
<dbReference type="Pfam" id="PF05730">
    <property type="entry name" value="CFEM"/>
    <property type="match status" value="1"/>
</dbReference>
<evidence type="ECO:0000256" key="1">
    <source>
        <dbReference type="ARBA" id="ARBA00004589"/>
    </source>
</evidence>
<dbReference type="InterPro" id="IPR008427">
    <property type="entry name" value="Extracellular_membr_CFEM_dom"/>
</dbReference>
<gene>
    <name evidence="11" type="ORF">FZEAL_4358</name>
</gene>
<evidence type="ECO:0000256" key="7">
    <source>
        <dbReference type="ARBA" id="ARBA00023157"/>
    </source>
</evidence>
<evidence type="ECO:0000256" key="6">
    <source>
        <dbReference type="ARBA" id="ARBA00022729"/>
    </source>
</evidence>
<evidence type="ECO:0000256" key="4">
    <source>
        <dbReference type="ARBA" id="ARBA00022525"/>
    </source>
</evidence>
<comment type="similarity">
    <text evidence="3">Belongs to the RBT5 family.</text>
</comment>
<evidence type="ECO:0000313" key="11">
    <source>
        <dbReference type="EMBL" id="KAF4979434.1"/>
    </source>
</evidence>
<dbReference type="Proteomes" id="UP000635477">
    <property type="component" value="Unassembled WGS sequence"/>
</dbReference>
<name>A0A8H4UMR3_9HYPO</name>
<evidence type="ECO:0000256" key="5">
    <source>
        <dbReference type="ARBA" id="ARBA00022622"/>
    </source>
</evidence>
<evidence type="ECO:0000259" key="10">
    <source>
        <dbReference type="Pfam" id="PF05730"/>
    </source>
</evidence>
<dbReference type="GO" id="GO:0098552">
    <property type="term" value="C:side of membrane"/>
    <property type="evidence" value="ECO:0007669"/>
    <property type="project" value="UniProtKB-KW"/>
</dbReference>
<keyword evidence="12" id="KW-1185">Reference proteome</keyword>
<reference evidence="11" key="2">
    <citation type="submission" date="2020-05" db="EMBL/GenBank/DDBJ databases">
        <authorList>
            <person name="Kim H.-S."/>
            <person name="Proctor R.H."/>
            <person name="Brown D.W."/>
        </authorList>
    </citation>
    <scope>NUCLEOTIDE SEQUENCE</scope>
    <source>
        <strain evidence="11">NRRL 22465</strain>
    </source>
</reference>
<keyword evidence="5" id="KW-0336">GPI-anchor</keyword>
<keyword evidence="5" id="KW-0472">Membrane</keyword>